<proteinExistence type="predicted"/>
<sequence length="267" mass="30262">MNYYQNQFSSEHDFSKVKRPTKVLIIASTARSGSHMLGHALHTTGSFGFPLEYTNPANFKEWQRLLKKETLPEVIDELQARRTSDNGVFSIKIHYSHLKMYGGFNGLRALFPDAYYVLLSRKDVLKQAVSLSIAAQTGIWITGQKAKSDSPKYDYIGIKNCLKNTILEQASWRYSLATSGANFLEMNFDAIKSNIPGAVSKVATFMDVGLTPEKMPLKPVTQQQSSELNNLWLNRFLQDHSDEPLVMPDRLLSLKAWIRKLLKGEEL</sequence>
<keyword evidence="3" id="KW-1185">Reference proteome</keyword>
<organism evidence="2 3">
    <name type="scientific">Paraglaciecola polaris LMG 21857</name>
    <dbReference type="NCBI Taxonomy" id="1129793"/>
    <lineage>
        <taxon>Bacteria</taxon>
        <taxon>Pseudomonadati</taxon>
        <taxon>Pseudomonadota</taxon>
        <taxon>Gammaproteobacteria</taxon>
        <taxon>Alteromonadales</taxon>
        <taxon>Alteromonadaceae</taxon>
        <taxon>Paraglaciecola</taxon>
    </lineage>
</organism>
<dbReference type="Pfam" id="PF09037">
    <property type="entry name" value="Sulphotransf"/>
    <property type="match status" value="1"/>
</dbReference>
<dbReference type="Proteomes" id="UP000006322">
    <property type="component" value="Unassembled WGS sequence"/>
</dbReference>
<dbReference type="InterPro" id="IPR024628">
    <property type="entry name" value="Sulfotransferase_Stf0_dom"/>
</dbReference>
<dbReference type="Gene3D" id="3.40.50.300">
    <property type="entry name" value="P-loop containing nucleotide triphosphate hydrolases"/>
    <property type="match status" value="1"/>
</dbReference>
<reference evidence="3" key="1">
    <citation type="journal article" date="2014" name="Environ. Microbiol.">
        <title>Comparative genomics of the marine bacterial genus Glaciecola reveals the high degree of genomic diversity and genomic characteristic for cold adaptation.</title>
        <authorList>
            <person name="Qin Q.L."/>
            <person name="Xie B.B."/>
            <person name="Yu Y."/>
            <person name="Shu Y.L."/>
            <person name="Rong J.C."/>
            <person name="Zhang Y.J."/>
            <person name="Zhao D.L."/>
            <person name="Chen X.L."/>
            <person name="Zhang X.Y."/>
            <person name="Chen B."/>
            <person name="Zhou B.C."/>
            <person name="Zhang Y.Z."/>
        </authorList>
    </citation>
    <scope>NUCLEOTIDE SEQUENCE [LARGE SCALE GENOMIC DNA]</scope>
    <source>
        <strain evidence="3">LMG 21857</strain>
    </source>
</reference>
<dbReference type="STRING" id="1129793.GPLA_3350"/>
<dbReference type="OrthoDB" id="5562925at2"/>
<evidence type="ECO:0000259" key="1">
    <source>
        <dbReference type="Pfam" id="PF09037"/>
    </source>
</evidence>
<gene>
    <name evidence="2" type="ORF">GPLA_3350</name>
</gene>
<evidence type="ECO:0000313" key="3">
    <source>
        <dbReference type="Proteomes" id="UP000006322"/>
    </source>
</evidence>
<dbReference type="EMBL" id="BAER01000097">
    <property type="protein sequence ID" value="GAC34239.1"/>
    <property type="molecule type" value="Genomic_DNA"/>
</dbReference>
<dbReference type="InterPro" id="IPR027417">
    <property type="entry name" value="P-loop_NTPase"/>
</dbReference>
<dbReference type="AlphaFoldDB" id="K6YNG4"/>
<protein>
    <recommendedName>
        <fullName evidence="1">Sulphotransferase Stf0 domain-containing protein</fullName>
    </recommendedName>
</protein>
<name>K6YNG4_9ALTE</name>
<evidence type="ECO:0000313" key="2">
    <source>
        <dbReference type="EMBL" id="GAC34239.1"/>
    </source>
</evidence>
<dbReference type="RefSeq" id="WP_007106005.1">
    <property type="nucleotide sequence ID" value="NZ_BAER01000097.1"/>
</dbReference>
<feature type="domain" description="Sulphotransferase Stf0" evidence="1">
    <location>
        <begin position="25"/>
        <end position="239"/>
    </location>
</feature>
<dbReference type="SUPFAM" id="SSF52540">
    <property type="entry name" value="P-loop containing nucleoside triphosphate hydrolases"/>
    <property type="match status" value="1"/>
</dbReference>
<comment type="caution">
    <text evidence="2">The sequence shown here is derived from an EMBL/GenBank/DDBJ whole genome shotgun (WGS) entry which is preliminary data.</text>
</comment>
<accession>K6YNG4</accession>